<dbReference type="SFLD" id="SFLDS00003">
    <property type="entry name" value="Haloacid_Dehalogenase"/>
    <property type="match status" value="1"/>
</dbReference>
<gene>
    <name evidence="1" type="ORF">H9968_04785</name>
</gene>
<dbReference type="InterPro" id="IPR006439">
    <property type="entry name" value="HAD-SF_hydro_IA"/>
</dbReference>
<evidence type="ECO:0000313" key="1">
    <source>
        <dbReference type="EMBL" id="HIZ39232.1"/>
    </source>
</evidence>
<dbReference type="SFLD" id="SFLDG01129">
    <property type="entry name" value="C1.5:_HAD__Beta-PGM__Phosphata"/>
    <property type="match status" value="1"/>
</dbReference>
<dbReference type="NCBIfam" id="TIGR01662">
    <property type="entry name" value="HAD-SF-IIIA"/>
    <property type="match status" value="1"/>
</dbReference>
<dbReference type="PANTHER" id="PTHR43434:SF1">
    <property type="entry name" value="PHOSPHOGLYCOLATE PHOSPHATASE"/>
    <property type="match status" value="1"/>
</dbReference>
<dbReference type="AlphaFoldDB" id="A0A9D2J7Q2"/>
<dbReference type="GO" id="GO:0008967">
    <property type="term" value="F:phosphoglycolate phosphatase activity"/>
    <property type="evidence" value="ECO:0007669"/>
    <property type="project" value="TreeGrafter"/>
</dbReference>
<dbReference type="EMBL" id="DXBR01000047">
    <property type="protein sequence ID" value="HIZ39232.1"/>
    <property type="molecule type" value="Genomic_DNA"/>
</dbReference>
<dbReference type="InterPro" id="IPR050155">
    <property type="entry name" value="HAD-like_hydrolase_sf"/>
</dbReference>
<dbReference type="SFLD" id="SFLDG01135">
    <property type="entry name" value="C1.5.6:_HAD__Beta-PGM__Phospha"/>
    <property type="match status" value="1"/>
</dbReference>
<dbReference type="Gene3D" id="1.10.150.240">
    <property type="entry name" value="Putative phosphatase, domain 2"/>
    <property type="match status" value="1"/>
</dbReference>
<protein>
    <submittedName>
        <fullName evidence="1">HAD family hydrolase</fullName>
    </submittedName>
</protein>
<dbReference type="PANTHER" id="PTHR43434">
    <property type="entry name" value="PHOSPHOGLYCOLATE PHOSPHATASE"/>
    <property type="match status" value="1"/>
</dbReference>
<dbReference type="GO" id="GO:0006281">
    <property type="term" value="P:DNA repair"/>
    <property type="evidence" value="ECO:0007669"/>
    <property type="project" value="TreeGrafter"/>
</dbReference>
<dbReference type="InterPro" id="IPR023214">
    <property type="entry name" value="HAD_sf"/>
</dbReference>
<reference evidence="1" key="1">
    <citation type="journal article" date="2021" name="PeerJ">
        <title>Extensive microbial diversity within the chicken gut microbiome revealed by metagenomics and culture.</title>
        <authorList>
            <person name="Gilroy R."/>
            <person name="Ravi A."/>
            <person name="Getino M."/>
            <person name="Pursley I."/>
            <person name="Horton D.L."/>
            <person name="Alikhan N.F."/>
            <person name="Baker D."/>
            <person name="Gharbi K."/>
            <person name="Hall N."/>
            <person name="Watson M."/>
            <person name="Adriaenssens E.M."/>
            <person name="Foster-Nyarko E."/>
            <person name="Jarju S."/>
            <person name="Secka A."/>
            <person name="Antonio M."/>
            <person name="Oren A."/>
            <person name="Chaudhuri R.R."/>
            <person name="La Ragione R."/>
            <person name="Hildebrand F."/>
            <person name="Pallen M.J."/>
        </authorList>
    </citation>
    <scope>NUCLEOTIDE SEQUENCE</scope>
    <source>
        <strain evidence="1">CHK179-28034</strain>
    </source>
</reference>
<dbReference type="Pfam" id="PF13419">
    <property type="entry name" value="HAD_2"/>
    <property type="match status" value="1"/>
</dbReference>
<dbReference type="Gene3D" id="3.40.50.1000">
    <property type="entry name" value="HAD superfamily/HAD-like"/>
    <property type="match status" value="1"/>
</dbReference>
<dbReference type="GO" id="GO:0005829">
    <property type="term" value="C:cytosol"/>
    <property type="evidence" value="ECO:0007669"/>
    <property type="project" value="TreeGrafter"/>
</dbReference>
<dbReference type="InterPro" id="IPR023198">
    <property type="entry name" value="PGP-like_dom2"/>
</dbReference>
<dbReference type="InterPro" id="IPR041492">
    <property type="entry name" value="HAD_2"/>
</dbReference>
<evidence type="ECO:0000313" key="2">
    <source>
        <dbReference type="Proteomes" id="UP000824049"/>
    </source>
</evidence>
<proteinExistence type="predicted"/>
<dbReference type="InterPro" id="IPR036412">
    <property type="entry name" value="HAD-like_sf"/>
</dbReference>
<dbReference type="NCBIfam" id="TIGR01549">
    <property type="entry name" value="HAD-SF-IA-v1"/>
    <property type="match status" value="1"/>
</dbReference>
<organism evidence="1 2">
    <name type="scientific">Candidatus Anaerobutyricum stercoris</name>
    <dbReference type="NCBI Taxonomy" id="2838457"/>
    <lineage>
        <taxon>Bacteria</taxon>
        <taxon>Bacillati</taxon>
        <taxon>Bacillota</taxon>
        <taxon>Clostridia</taxon>
        <taxon>Lachnospirales</taxon>
        <taxon>Lachnospiraceae</taxon>
        <taxon>Anaerobutyricum</taxon>
    </lineage>
</organism>
<keyword evidence="1" id="KW-0378">Hydrolase</keyword>
<comment type="caution">
    <text evidence="1">The sequence shown here is derived from an EMBL/GenBank/DDBJ whole genome shotgun (WGS) entry which is preliminary data.</text>
</comment>
<reference evidence="1" key="2">
    <citation type="submission" date="2021-04" db="EMBL/GenBank/DDBJ databases">
        <authorList>
            <person name="Gilroy R."/>
        </authorList>
    </citation>
    <scope>NUCLEOTIDE SEQUENCE</scope>
    <source>
        <strain evidence="1">CHK179-28034</strain>
    </source>
</reference>
<accession>A0A9D2J7Q2</accession>
<dbReference type="NCBIfam" id="TIGR01509">
    <property type="entry name" value="HAD-SF-IA-v3"/>
    <property type="match status" value="1"/>
</dbReference>
<dbReference type="Proteomes" id="UP000824049">
    <property type="component" value="Unassembled WGS sequence"/>
</dbReference>
<name>A0A9D2J7Q2_9FIRM</name>
<sequence>MQKKDTVVFDLDGTLLDTLDDLMNSVNYALESNGYPARTRDEVRRFVGNGILLLMQRALPSGQENPDFEKVFAGFKEHYGIHCNDLTKPYDGIMELLELLKEKGVKMAIVSNKADFAVKELSEIYFKGIIPVAIGEKESEGIRKKPAPDTVMEALRQLGSSAENAVYVGDSEVDLATAENCGMDYILCEWGFREREKLEELGGKVFVKKPSEIADLIL</sequence>
<dbReference type="SUPFAM" id="SSF56784">
    <property type="entry name" value="HAD-like"/>
    <property type="match status" value="1"/>
</dbReference>
<dbReference type="InterPro" id="IPR006549">
    <property type="entry name" value="HAD-SF_hydro_IIIA"/>
</dbReference>